<reference evidence="1 2" key="1">
    <citation type="submission" date="2017-03" db="EMBL/GenBank/DDBJ databases">
        <authorList>
            <person name="Afonso C.L."/>
            <person name="Miller P.J."/>
            <person name="Scott M.A."/>
            <person name="Spackman E."/>
            <person name="Goraichik I."/>
            <person name="Dimitrov K.M."/>
            <person name="Suarez D.L."/>
            <person name="Swayne D.E."/>
        </authorList>
    </citation>
    <scope>NUCLEOTIDE SEQUENCE [LARGE SCALE GENOMIC DNA]</scope>
    <source>
        <strain evidence="1 2">DNF00076</strain>
    </source>
</reference>
<sequence length="145" mass="17030">MHSWGQVTVEVSTDSVKHQSKQIINIKIKNISKDLTYGFWGDLALLGKNRVSVSENYSDNSKKYLTDELFPNILLYFLKPNEVYTSNIVVYNQLPSKFAVKVGLYYMAYRFPKRINTKHIKPKDLKKYQLKEVSELNYFHELQTN</sequence>
<dbReference type="AlphaFoldDB" id="A0A2K0XFA8"/>
<protein>
    <submittedName>
        <fullName evidence="1">Uncharacterized protein</fullName>
    </submittedName>
</protein>
<organism evidence="1 2">
    <name type="scientific">Hoylesella timonensis</name>
    <dbReference type="NCBI Taxonomy" id="386414"/>
    <lineage>
        <taxon>Bacteria</taxon>
        <taxon>Pseudomonadati</taxon>
        <taxon>Bacteroidota</taxon>
        <taxon>Bacteroidia</taxon>
        <taxon>Bacteroidales</taxon>
        <taxon>Prevotellaceae</taxon>
        <taxon>Hoylesella</taxon>
    </lineage>
</organism>
<name>A0A2K0XFA8_9BACT</name>
<proteinExistence type="predicted"/>
<accession>A0A2K0XFA8</accession>
<dbReference type="EMBL" id="NBAX01000008">
    <property type="protein sequence ID" value="PNP93220.1"/>
    <property type="molecule type" value="Genomic_DNA"/>
</dbReference>
<comment type="caution">
    <text evidence="1">The sequence shown here is derived from an EMBL/GenBank/DDBJ whole genome shotgun (WGS) entry which is preliminary data.</text>
</comment>
<evidence type="ECO:0000313" key="1">
    <source>
        <dbReference type="EMBL" id="PNP93220.1"/>
    </source>
</evidence>
<dbReference type="Proteomes" id="UP000236634">
    <property type="component" value="Unassembled WGS sequence"/>
</dbReference>
<gene>
    <name evidence="1" type="ORF">BFS16_09870</name>
</gene>
<evidence type="ECO:0000313" key="2">
    <source>
        <dbReference type="Proteomes" id="UP000236634"/>
    </source>
</evidence>